<feature type="compositionally biased region" description="Basic and acidic residues" evidence="1">
    <location>
        <begin position="15"/>
        <end position="31"/>
    </location>
</feature>
<feature type="domain" description="RanBD1" evidence="2">
    <location>
        <begin position="203"/>
        <end position="323"/>
    </location>
</feature>
<dbReference type="CDD" id="cd13170">
    <property type="entry name" value="RanBD_NUP50"/>
    <property type="match status" value="1"/>
</dbReference>
<dbReference type="Gene3D" id="2.30.29.30">
    <property type="entry name" value="Pleckstrin-homology domain (PH domain)/Phosphotyrosine-binding domain (PTB)"/>
    <property type="match status" value="1"/>
</dbReference>
<accession>A0A914VSF2</accession>
<dbReference type="InterPro" id="IPR011993">
    <property type="entry name" value="PH-like_dom_sf"/>
</dbReference>
<dbReference type="SMART" id="SM00160">
    <property type="entry name" value="RanBD"/>
    <property type="match status" value="1"/>
</dbReference>
<dbReference type="PANTHER" id="PTHR23138">
    <property type="entry name" value="RAN BINDING PROTEIN"/>
    <property type="match status" value="1"/>
</dbReference>
<dbReference type="GO" id="GO:0006606">
    <property type="term" value="P:protein import into nucleus"/>
    <property type="evidence" value="ECO:0007669"/>
    <property type="project" value="TreeGrafter"/>
</dbReference>
<feature type="compositionally biased region" description="Polar residues" evidence="1">
    <location>
        <begin position="103"/>
        <end position="125"/>
    </location>
</feature>
<dbReference type="InterPro" id="IPR045255">
    <property type="entry name" value="RanBP1-like"/>
</dbReference>
<evidence type="ECO:0000313" key="4">
    <source>
        <dbReference type="WBParaSite" id="PSAMB.scaffold2384size23478.g17527.t1"/>
    </source>
</evidence>
<evidence type="ECO:0000313" key="3">
    <source>
        <dbReference type="Proteomes" id="UP000887566"/>
    </source>
</evidence>
<dbReference type="Proteomes" id="UP000887566">
    <property type="component" value="Unplaced"/>
</dbReference>
<dbReference type="WBParaSite" id="PSAMB.scaffold2384size23478.g17527.t1">
    <property type="protein sequence ID" value="PSAMB.scaffold2384size23478.g17527.t1"/>
    <property type="gene ID" value="PSAMB.scaffold2384size23478.g17527"/>
</dbReference>
<dbReference type="Pfam" id="PF00638">
    <property type="entry name" value="Ran_BP1"/>
    <property type="match status" value="1"/>
</dbReference>
<dbReference type="SUPFAM" id="SSF50729">
    <property type="entry name" value="PH domain-like"/>
    <property type="match status" value="1"/>
</dbReference>
<protein>
    <submittedName>
        <fullName evidence="4">RanBD1 domain-containing protein</fullName>
    </submittedName>
</protein>
<dbReference type="AlphaFoldDB" id="A0A914VSF2"/>
<organism evidence="3 4">
    <name type="scientific">Plectus sambesii</name>
    <dbReference type="NCBI Taxonomy" id="2011161"/>
    <lineage>
        <taxon>Eukaryota</taxon>
        <taxon>Metazoa</taxon>
        <taxon>Ecdysozoa</taxon>
        <taxon>Nematoda</taxon>
        <taxon>Chromadorea</taxon>
        <taxon>Plectida</taxon>
        <taxon>Plectina</taxon>
        <taxon>Plectoidea</taxon>
        <taxon>Plectidae</taxon>
        <taxon>Plectus</taxon>
    </lineage>
</organism>
<proteinExistence type="predicted"/>
<sequence length="323" mass="33958">MEELDKQYMNVAGAKKQEKTEEKQPEQKSEPTSKYSFGMTAPTASSASSEAKPTTTSTTSTTTPFGSFKFGASEPTSSAKAPLFGTSAEKKPASSVLPAPAFNFTNSSNGADTNISKNSFNFTQKSGAGSGAESNAGDRPLFLFGQSAKNADDGQKSAAPAAPFSFMATGAGEGASAGTAQNVGDDDDDAKPYEPPKAELVENEEPDAIFSMKCKMFFMKDGTYVEKGVGTFHLKPLEDSSKTQVLIRAATATGTVLLNVSLSSKMPTQRVGKNNVSMVCVPHPALDPKHPSGEPATLLIRVKSGDDADKLLAKVEERKKLAD</sequence>
<dbReference type="PANTHER" id="PTHR23138:SF141">
    <property type="entry name" value="NUCLEAR PORE COMPLEX PROTEIN NUP50"/>
    <property type="match status" value="1"/>
</dbReference>
<feature type="region of interest" description="Disordered" evidence="1">
    <location>
        <begin position="1"/>
        <end position="138"/>
    </location>
</feature>
<evidence type="ECO:0000256" key="1">
    <source>
        <dbReference type="SAM" id="MobiDB-lite"/>
    </source>
</evidence>
<evidence type="ECO:0000259" key="2">
    <source>
        <dbReference type="PROSITE" id="PS50196"/>
    </source>
</evidence>
<dbReference type="InterPro" id="IPR000156">
    <property type="entry name" value="Ran_bind_dom"/>
</dbReference>
<keyword evidence="3" id="KW-1185">Reference proteome</keyword>
<reference evidence="4" key="1">
    <citation type="submission" date="2022-11" db="UniProtKB">
        <authorList>
            <consortium name="WormBaseParasite"/>
        </authorList>
    </citation>
    <scope>IDENTIFICATION</scope>
</reference>
<dbReference type="PROSITE" id="PS50196">
    <property type="entry name" value="RANBD1"/>
    <property type="match status" value="1"/>
</dbReference>
<feature type="compositionally biased region" description="Low complexity" evidence="1">
    <location>
        <begin position="40"/>
        <end position="64"/>
    </location>
</feature>
<name>A0A914VSF2_9BILA</name>